<evidence type="ECO:0000313" key="2">
    <source>
        <dbReference type="Proteomes" id="UP001589855"/>
    </source>
</evidence>
<dbReference type="Pfam" id="PF04221">
    <property type="entry name" value="RelB"/>
    <property type="match status" value="1"/>
</dbReference>
<evidence type="ECO:0000313" key="1">
    <source>
        <dbReference type="EMBL" id="MFC0424858.1"/>
    </source>
</evidence>
<dbReference type="InterPro" id="IPR013321">
    <property type="entry name" value="Arc_rbn_hlx_hlx"/>
</dbReference>
<keyword evidence="2" id="KW-1185">Reference proteome</keyword>
<name>A0ABV6K5U9_9LACO</name>
<comment type="caution">
    <text evidence="1">The sequence shown here is derived from an EMBL/GenBank/DDBJ whole genome shotgun (WGS) entry which is preliminary data.</text>
</comment>
<organism evidence="1 2">
    <name type="scientific">Lactiplantibacillus plajomi</name>
    <dbReference type="NCBI Taxonomy" id="1457217"/>
    <lineage>
        <taxon>Bacteria</taxon>
        <taxon>Bacillati</taxon>
        <taxon>Bacillota</taxon>
        <taxon>Bacilli</taxon>
        <taxon>Lactobacillales</taxon>
        <taxon>Lactobacillaceae</taxon>
        <taxon>Lactiplantibacillus</taxon>
    </lineage>
</organism>
<dbReference type="RefSeq" id="WP_170178177.1">
    <property type="nucleotide sequence ID" value="NZ_BAABRM010000006.1"/>
</dbReference>
<accession>A0ABV6K5U9</accession>
<dbReference type="EMBL" id="JBHLUK010000075">
    <property type="protein sequence ID" value="MFC0424858.1"/>
    <property type="molecule type" value="Genomic_DNA"/>
</dbReference>
<sequence length="118" mass="13570">MKKSQANSYHRVWHMECNMIMKRLKMMPHKVVSAKINPRIDPEIKERAQKQLAQHGLTMSEFMRVMVTTIANQGLQRYYGFPNEQVIKSVNEVKDDLAGTKPLEGAGDKATLEKLLNE</sequence>
<dbReference type="Gene3D" id="1.10.1220.10">
    <property type="entry name" value="Met repressor-like"/>
    <property type="match status" value="1"/>
</dbReference>
<proteinExistence type="predicted"/>
<gene>
    <name evidence="1" type="ORF">ACFFGS_12050</name>
</gene>
<dbReference type="InterPro" id="IPR007337">
    <property type="entry name" value="RelB/DinJ"/>
</dbReference>
<protein>
    <submittedName>
        <fullName evidence="1">Type II toxin-antitoxin system RelB/DinJ family antitoxin</fullName>
    </submittedName>
</protein>
<dbReference type="Proteomes" id="UP001589855">
    <property type="component" value="Unassembled WGS sequence"/>
</dbReference>
<reference evidence="1 2" key="1">
    <citation type="submission" date="2024-09" db="EMBL/GenBank/DDBJ databases">
        <authorList>
            <person name="Sun Q."/>
            <person name="Mori K."/>
        </authorList>
    </citation>
    <scope>NUCLEOTIDE SEQUENCE [LARGE SCALE GENOMIC DNA]</scope>
    <source>
        <strain evidence="1 2">TBRC 4575</strain>
    </source>
</reference>